<sequence length="271" mass="28735">MTWENDLPTVTSKDGTVVGYDSKGSGPAIVLVAGATQYRAVDSTTPVMIDLLADRFTIINFDRRGRGESGDTGPYAVAREIDDIATLIDAAAGGKAGLFGMSSGAVLALEAAAALSEKVTGVVMYEPPVDPDQNSETSWQEHAEMAALAETGDAAGMMVKFVTGVGMPPEAVEGFQQSPAWADYEAVGLTLEHDYRIMAEATDGNRAPERWQRARMPVLVIDGDASFPFMKAGADWVAAALPNSTRRTLAGQSHEFDPKVLGSVLAEFFGR</sequence>
<dbReference type="Pfam" id="PF12697">
    <property type="entry name" value="Abhydrolase_6"/>
    <property type="match status" value="1"/>
</dbReference>
<dbReference type="Proteomes" id="UP001156691">
    <property type="component" value="Unassembled WGS sequence"/>
</dbReference>
<dbReference type="SUPFAM" id="SSF53474">
    <property type="entry name" value="alpha/beta-Hydrolases"/>
    <property type="match status" value="1"/>
</dbReference>
<dbReference type="InterPro" id="IPR000073">
    <property type="entry name" value="AB_hydrolase_1"/>
</dbReference>
<dbReference type="InterPro" id="IPR050471">
    <property type="entry name" value="AB_hydrolase"/>
</dbReference>
<protein>
    <submittedName>
        <fullName evidence="2">Alpha/beta hydrolase</fullName>
    </submittedName>
</protein>
<gene>
    <name evidence="2" type="ORF">GCM10010862_32510</name>
</gene>
<dbReference type="RefSeq" id="WP_284341408.1">
    <property type="nucleotide sequence ID" value="NZ_BSNS01000015.1"/>
</dbReference>
<comment type="caution">
    <text evidence="2">The sequence shown here is derived from an EMBL/GenBank/DDBJ whole genome shotgun (WGS) entry which is preliminary data.</text>
</comment>
<keyword evidence="3" id="KW-1185">Reference proteome</keyword>
<dbReference type="Gene3D" id="3.40.50.1820">
    <property type="entry name" value="alpha/beta hydrolase"/>
    <property type="match status" value="1"/>
</dbReference>
<name>A0ABQ5W7N7_9HYPH</name>
<dbReference type="GO" id="GO:0016787">
    <property type="term" value="F:hydrolase activity"/>
    <property type="evidence" value="ECO:0007669"/>
    <property type="project" value="UniProtKB-KW"/>
</dbReference>
<evidence type="ECO:0000259" key="1">
    <source>
        <dbReference type="Pfam" id="PF12697"/>
    </source>
</evidence>
<evidence type="ECO:0000313" key="2">
    <source>
        <dbReference type="EMBL" id="GLQ55992.1"/>
    </source>
</evidence>
<dbReference type="EMBL" id="BSNS01000015">
    <property type="protein sequence ID" value="GLQ55992.1"/>
    <property type="molecule type" value="Genomic_DNA"/>
</dbReference>
<organism evidence="2 3">
    <name type="scientific">Devosia nitrariae</name>
    <dbReference type="NCBI Taxonomy" id="2071872"/>
    <lineage>
        <taxon>Bacteria</taxon>
        <taxon>Pseudomonadati</taxon>
        <taxon>Pseudomonadota</taxon>
        <taxon>Alphaproteobacteria</taxon>
        <taxon>Hyphomicrobiales</taxon>
        <taxon>Devosiaceae</taxon>
        <taxon>Devosia</taxon>
    </lineage>
</organism>
<dbReference type="InterPro" id="IPR029058">
    <property type="entry name" value="AB_hydrolase_fold"/>
</dbReference>
<dbReference type="PANTHER" id="PTHR43433:SF10">
    <property type="entry name" value="AB HYDROLASE-1 DOMAIN-CONTAINING PROTEIN"/>
    <property type="match status" value="1"/>
</dbReference>
<feature type="domain" description="AB hydrolase-1" evidence="1">
    <location>
        <begin position="29"/>
        <end position="254"/>
    </location>
</feature>
<accession>A0ABQ5W7N7</accession>
<proteinExistence type="predicted"/>
<evidence type="ECO:0000313" key="3">
    <source>
        <dbReference type="Proteomes" id="UP001156691"/>
    </source>
</evidence>
<reference evidence="3" key="1">
    <citation type="journal article" date="2019" name="Int. J. Syst. Evol. Microbiol.">
        <title>The Global Catalogue of Microorganisms (GCM) 10K type strain sequencing project: providing services to taxonomists for standard genome sequencing and annotation.</title>
        <authorList>
            <consortium name="The Broad Institute Genomics Platform"/>
            <consortium name="The Broad Institute Genome Sequencing Center for Infectious Disease"/>
            <person name="Wu L."/>
            <person name="Ma J."/>
        </authorList>
    </citation>
    <scope>NUCLEOTIDE SEQUENCE [LARGE SCALE GENOMIC DNA]</scope>
    <source>
        <strain evidence="3">NBRC 112416</strain>
    </source>
</reference>
<dbReference type="PANTHER" id="PTHR43433">
    <property type="entry name" value="HYDROLASE, ALPHA/BETA FOLD FAMILY PROTEIN"/>
    <property type="match status" value="1"/>
</dbReference>
<keyword evidence="2" id="KW-0378">Hydrolase</keyword>